<organism evidence="2 3">
    <name type="scientific">Cyclostephanos tholiformis</name>
    <dbReference type="NCBI Taxonomy" id="382380"/>
    <lineage>
        <taxon>Eukaryota</taxon>
        <taxon>Sar</taxon>
        <taxon>Stramenopiles</taxon>
        <taxon>Ochrophyta</taxon>
        <taxon>Bacillariophyta</taxon>
        <taxon>Coscinodiscophyceae</taxon>
        <taxon>Thalassiosirophycidae</taxon>
        <taxon>Stephanodiscales</taxon>
        <taxon>Stephanodiscaceae</taxon>
        <taxon>Cyclostephanos</taxon>
    </lineage>
</organism>
<reference evidence="2 3" key="1">
    <citation type="submission" date="2024-10" db="EMBL/GenBank/DDBJ databases">
        <title>Updated reference genomes for cyclostephanoid diatoms.</title>
        <authorList>
            <person name="Roberts W.R."/>
            <person name="Alverson A.J."/>
        </authorList>
    </citation>
    <scope>NUCLEOTIDE SEQUENCE [LARGE SCALE GENOMIC DNA]</scope>
    <source>
        <strain evidence="2 3">AJA228-03</strain>
    </source>
</reference>
<name>A0ABD3RWQ8_9STRA</name>
<feature type="compositionally biased region" description="Acidic residues" evidence="1">
    <location>
        <begin position="147"/>
        <end position="159"/>
    </location>
</feature>
<protein>
    <submittedName>
        <fullName evidence="2">Uncharacterized protein</fullName>
    </submittedName>
</protein>
<dbReference type="AlphaFoldDB" id="A0ABD3RWQ8"/>
<feature type="region of interest" description="Disordered" evidence="1">
    <location>
        <begin position="215"/>
        <end position="245"/>
    </location>
</feature>
<sequence>MFEREKIEIRTLRSHLLDRVSSTPLPPDGILLSVNSIAIRAALSGLDAELKKLEREERLVRRFSRASANAMMTDVDDAAEDPSSRRAAGMVGVVGTADAADGGGGINPPPLDDAEYVQMTREDALVASTTASIAMRCDGHDAAMTTCDDDDWEDADDDPPPSTSGGRRDDEGVGGGEMDDTTEGSGSVYLVLRSSLDDDDGGGWVYVTFGTMSQISNSRDGSSHEETTTSGGDKGKKDKERKSSIMTFPLGRHVNLEGFRAAKAKAGGGVVNNSTSSVVPPSLFYVALPDLLRRFVDEFFDGTALSSSTPPRQTNPNSCGRAVVPTTSETTAHTRFMDPVLRGIPGGEDRLVVGDFEDDLLPSGLPRPGGSLMVPPRGGRGSQMGPDHPIFDRTFGDYYDENDLGRGGGGIDDFTVPGLGSIHTVHPAAQRSREEGVVFSPAAAAAGAAAGWDGADVG</sequence>
<evidence type="ECO:0000313" key="2">
    <source>
        <dbReference type="EMBL" id="KAL3816633.1"/>
    </source>
</evidence>
<gene>
    <name evidence="2" type="ORF">ACHAXA_004815</name>
</gene>
<feature type="compositionally biased region" description="Basic and acidic residues" evidence="1">
    <location>
        <begin position="221"/>
        <end position="243"/>
    </location>
</feature>
<dbReference type="EMBL" id="JALLPB020000139">
    <property type="protein sequence ID" value="KAL3816633.1"/>
    <property type="molecule type" value="Genomic_DNA"/>
</dbReference>
<proteinExistence type="predicted"/>
<evidence type="ECO:0000256" key="1">
    <source>
        <dbReference type="SAM" id="MobiDB-lite"/>
    </source>
</evidence>
<keyword evidence="3" id="KW-1185">Reference proteome</keyword>
<comment type="caution">
    <text evidence="2">The sequence shown here is derived from an EMBL/GenBank/DDBJ whole genome shotgun (WGS) entry which is preliminary data.</text>
</comment>
<feature type="region of interest" description="Disordered" evidence="1">
    <location>
        <begin position="146"/>
        <end position="184"/>
    </location>
</feature>
<evidence type="ECO:0000313" key="3">
    <source>
        <dbReference type="Proteomes" id="UP001530377"/>
    </source>
</evidence>
<dbReference type="Proteomes" id="UP001530377">
    <property type="component" value="Unassembled WGS sequence"/>
</dbReference>
<accession>A0ABD3RWQ8</accession>